<dbReference type="EMBL" id="QJSP01000006">
    <property type="protein sequence ID" value="PYE17317.1"/>
    <property type="molecule type" value="Genomic_DNA"/>
</dbReference>
<evidence type="ECO:0000256" key="2">
    <source>
        <dbReference type="ARBA" id="ARBA00023125"/>
    </source>
</evidence>
<dbReference type="SMART" id="SM00342">
    <property type="entry name" value="HTH_ARAC"/>
    <property type="match status" value="2"/>
</dbReference>
<evidence type="ECO:0000313" key="6">
    <source>
        <dbReference type="EMBL" id="PYE17317.1"/>
    </source>
</evidence>
<comment type="caution">
    <text evidence="6">The sequence shown here is derived from an EMBL/GenBank/DDBJ whole genome shotgun (WGS) entry which is preliminary data.</text>
</comment>
<dbReference type="PROSITE" id="PS01124">
    <property type="entry name" value="HTH_ARAC_FAMILY_2"/>
    <property type="match status" value="2"/>
</dbReference>
<dbReference type="InterPro" id="IPR009057">
    <property type="entry name" value="Homeodomain-like_sf"/>
</dbReference>
<gene>
    <name evidence="6" type="ORF">DFR67_10620</name>
</gene>
<dbReference type="Gene3D" id="1.10.10.60">
    <property type="entry name" value="Homeodomain-like"/>
    <property type="match status" value="3"/>
</dbReference>
<organism evidence="6 7">
    <name type="scientific">Williamsia limnetica</name>
    <dbReference type="NCBI Taxonomy" id="882452"/>
    <lineage>
        <taxon>Bacteria</taxon>
        <taxon>Bacillati</taxon>
        <taxon>Actinomycetota</taxon>
        <taxon>Actinomycetes</taxon>
        <taxon>Mycobacteriales</taxon>
        <taxon>Nocardiaceae</taxon>
        <taxon>Williamsia</taxon>
    </lineage>
</organism>
<dbReference type="InterPro" id="IPR018060">
    <property type="entry name" value="HTH_AraC"/>
</dbReference>
<accession>A0A318RQ41</accession>
<reference evidence="6 7" key="1">
    <citation type="submission" date="2018-06" db="EMBL/GenBank/DDBJ databases">
        <title>Genomic Encyclopedia of Type Strains, Phase IV (KMG-IV): sequencing the most valuable type-strain genomes for metagenomic binning, comparative biology and taxonomic classification.</title>
        <authorList>
            <person name="Goeker M."/>
        </authorList>
    </citation>
    <scope>NUCLEOTIDE SEQUENCE [LARGE SCALE GENOMIC DNA]</scope>
    <source>
        <strain evidence="6 7">DSM 45521</strain>
    </source>
</reference>
<dbReference type="PANTHER" id="PTHR11019:SF199">
    <property type="entry name" value="HTH-TYPE TRANSCRIPTIONAL REGULATOR NIMR"/>
    <property type="match status" value="1"/>
</dbReference>
<dbReference type="InterPro" id="IPR011051">
    <property type="entry name" value="RmlC_Cupin_sf"/>
</dbReference>
<dbReference type="Proteomes" id="UP000247591">
    <property type="component" value="Unassembled WGS sequence"/>
</dbReference>
<keyword evidence="7" id="KW-1185">Reference proteome</keyword>
<feature type="domain" description="HTH araC/xylS-type" evidence="5">
    <location>
        <begin position="453"/>
        <end position="523"/>
    </location>
</feature>
<keyword evidence="3" id="KW-0804">Transcription</keyword>
<dbReference type="InterPro" id="IPR018062">
    <property type="entry name" value="HTH_AraC-typ_CS"/>
</dbReference>
<dbReference type="CDD" id="cd02208">
    <property type="entry name" value="cupin_RmlC-like"/>
    <property type="match status" value="1"/>
</dbReference>
<dbReference type="Pfam" id="PF12833">
    <property type="entry name" value="HTH_18"/>
    <property type="match status" value="2"/>
</dbReference>
<sequence>MLDDSAGSLGAKPPPIPPCQMAERWSRGEHLLFWVFAGHASVRLANGEVYPLGAGEGLWVPADTGRSLRTEAESVAIPILIQPGNLTSPLEHVVRFDVPDGWRDWLVQHYVHWFSPVTRRGYTPAEMLEVVSIRGPKRHKRTGLGAPPNPPARVLLPRSPSARLVARALMRNPALDHTVEQWAALVSSSPSTLRRDFINDTGLTFARWRARCRLSRAEDLLAAGHDDIGWVAHNVGFSSRNGFTRAFRAEYQHPPSSVAKTADVPTPLRSPRPAAFGDGLQDLLGDQTTSSTDARLVPATASPPLKFEDESVLLWTYKGTSWARIGDQEFTRSRGDAIWLIAGHPHETRSAENCIDVPIGSLFAPDMPIRAPLRTSFTPSWDAYLLHCSVASYTMLRPDSYDPLHVLKLFDEQLTAQRATVVPMPDDPVARTAATAFLRNLRTSEWPTSTTQKTTLDGVFRRETGMTLAAWQRAARMRIACSLLAEGVKPGSVASRIGYTNLSAFSHAFTRFYGVSPRKFQRGAISSS</sequence>
<dbReference type="SUPFAM" id="SSF51182">
    <property type="entry name" value="RmlC-like cupins"/>
    <property type="match status" value="1"/>
</dbReference>
<name>A0A318RQ41_WILLI</name>
<evidence type="ECO:0000259" key="5">
    <source>
        <dbReference type="PROSITE" id="PS01124"/>
    </source>
</evidence>
<feature type="region of interest" description="Disordered" evidence="4">
    <location>
        <begin position="257"/>
        <end position="283"/>
    </location>
</feature>
<proteinExistence type="predicted"/>
<protein>
    <submittedName>
        <fullName evidence="6">AraC-like DNA-binding protein</fullName>
    </submittedName>
</protein>
<evidence type="ECO:0000256" key="1">
    <source>
        <dbReference type="ARBA" id="ARBA00023015"/>
    </source>
</evidence>
<evidence type="ECO:0000313" key="7">
    <source>
        <dbReference type="Proteomes" id="UP000247591"/>
    </source>
</evidence>
<dbReference type="GO" id="GO:0043565">
    <property type="term" value="F:sequence-specific DNA binding"/>
    <property type="evidence" value="ECO:0007669"/>
    <property type="project" value="InterPro"/>
</dbReference>
<keyword evidence="1" id="KW-0805">Transcription regulation</keyword>
<feature type="domain" description="HTH araC/xylS-type" evidence="5">
    <location>
        <begin position="163"/>
        <end position="261"/>
    </location>
</feature>
<dbReference type="SUPFAM" id="SSF46689">
    <property type="entry name" value="Homeodomain-like"/>
    <property type="match status" value="2"/>
</dbReference>
<dbReference type="PANTHER" id="PTHR11019">
    <property type="entry name" value="HTH-TYPE TRANSCRIPTIONAL REGULATOR NIMR"/>
    <property type="match status" value="1"/>
</dbReference>
<dbReference type="AlphaFoldDB" id="A0A318RQ41"/>
<dbReference type="PROSITE" id="PS00041">
    <property type="entry name" value="HTH_ARAC_FAMILY_1"/>
    <property type="match status" value="1"/>
</dbReference>
<dbReference type="GO" id="GO:0003700">
    <property type="term" value="F:DNA-binding transcription factor activity"/>
    <property type="evidence" value="ECO:0007669"/>
    <property type="project" value="InterPro"/>
</dbReference>
<keyword evidence="2 6" id="KW-0238">DNA-binding</keyword>
<evidence type="ECO:0000256" key="3">
    <source>
        <dbReference type="ARBA" id="ARBA00023163"/>
    </source>
</evidence>
<evidence type="ECO:0000256" key="4">
    <source>
        <dbReference type="SAM" id="MobiDB-lite"/>
    </source>
</evidence>